<dbReference type="GO" id="GO:0016158">
    <property type="term" value="F:inositol hexakisphosphate 3-phosphatase activity"/>
    <property type="evidence" value="ECO:0007669"/>
    <property type="project" value="UniProtKB-EC"/>
</dbReference>
<dbReference type="PANTHER" id="PTHR20963">
    <property type="entry name" value="MULTIPLE INOSITOL POLYPHOSPHATE PHOSPHATASE-RELATED"/>
    <property type="match status" value="1"/>
</dbReference>
<feature type="compositionally biased region" description="Basic and acidic residues" evidence="4">
    <location>
        <begin position="1"/>
        <end position="27"/>
    </location>
</feature>
<dbReference type="GO" id="GO:0003993">
    <property type="term" value="F:acid phosphatase activity"/>
    <property type="evidence" value="ECO:0007669"/>
    <property type="project" value="TreeGrafter"/>
</dbReference>
<evidence type="ECO:0000256" key="5">
    <source>
        <dbReference type="SAM" id="Phobius"/>
    </source>
</evidence>
<dbReference type="InterPro" id="IPR000560">
    <property type="entry name" value="His_Pase_clade-2"/>
</dbReference>
<feature type="transmembrane region" description="Helical" evidence="5">
    <location>
        <begin position="63"/>
        <end position="83"/>
    </location>
</feature>
<evidence type="ECO:0000313" key="7">
    <source>
        <dbReference type="Proteomes" id="UP000604273"/>
    </source>
</evidence>
<organism evidence="6 7">
    <name type="scientific">Fusarium gaditjirri</name>
    <dbReference type="NCBI Taxonomy" id="282569"/>
    <lineage>
        <taxon>Eukaryota</taxon>
        <taxon>Fungi</taxon>
        <taxon>Dikarya</taxon>
        <taxon>Ascomycota</taxon>
        <taxon>Pezizomycotina</taxon>
        <taxon>Sordariomycetes</taxon>
        <taxon>Hypocreomycetidae</taxon>
        <taxon>Hypocreales</taxon>
        <taxon>Nectriaceae</taxon>
        <taxon>Fusarium</taxon>
        <taxon>Fusarium nisikadoi species complex</taxon>
    </lineage>
</organism>
<dbReference type="Pfam" id="PF00328">
    <property type="entry name" value="His_Phos_2"/>
    <property type="match status" value="1"/>
</dbReference>
<dbReference type="PANTHER" id="PTHR20963:SF24">
    <property type="entry name" value="3-PHYTASE B"/>
    <property type="match status" value="1"/>
</dbReference>
<evidence type="ECO:0000256" key="2">
    <source>
        <dbReference type="ARBA" id="ARBA00012632"/>
    </source>
</evidence>
<dbReference type="EMBL" id="JABFAI010000038">
    <property type="protein sequence ID" value="KAF4959199.1"/>
    <property type="molecule type" value="Genomic_DNA"/>
</dbReference>
<evidence type="ECO:0000313" key="6">
    <source>
        <dbReference type="EMBL" id="KAF4959199.1"/>
    </source>
</evidence>
<feature type="region of interest" description="Disordered" evidence="4">
    <location>
        <begin position="1"/>
        <end position="43"/>
    </location>
</feature>
<evidence type="ECO:0000256" key="1">
    <source>
        <dbReference type="ARBA" id="ARBA00005375"/>
    </source>
</evidence>
<keyword evidence="5" id="KW-0472">Membrane</keyword>
<dbReference type="SUPFAM" id="SSF53254">
    <property type="entry name" value="Phosphoglycerate mutase-like"/>
    <property type="match status" value="1"/>
</dbReference>
<dbReference type="AlphaFoldDB" id="A0A8H4TK31"/>
<keyword evidence="7" id="KW-1185">Reference proteome</keyword>
<feature type="region of interest" description="Disordered" evidence="4">
    <location>
        <begin position="609"/>
        <end position="689"/>
    </location>
</feature>
<keyword evidence="5" id="KW-1133">Transmembrane helix</keyword>
<dbReference type="InterPro" id="IPR033379">
    <property type="entry name" value="Acid_Pase_AS"/>
</dbReference>
<gene>
    <name evidence="6" type="ORF">FGADI_1843</name>
</gene>
<feature type="compositionally biased region" description="Basic and acidic residues" evidence="4">
    <location>
        <begin position="678"/>
        <end position="689"/>
    </location>
</feature>
<dbReference type="InterPro" id="IPR029033">
    <property type="entry name" value="His_PPase_superfam"/>
</dbReference>
<dbReference type="OrthoDB" id="6509975at2759"/>
<keyword evidence="3" id="KW-0378">Hydrolase</keyword>
<dbReference type="Proteomes" id="UP000604273">
    <property type="component" value="Unassembled WGS sequence"/>
</dbReference>
<reference evidence="6" key="2">
    <citation type="submission" date="2020-05" db="EMBL/GenBank/DDBJ databases">
        <authorList>
            <person name="Kim H.-S."/>
            <person name="Proctor R.H."/>
            <person name="Brown D.W."/>
        </authorList>
    </citation>
    <scope>NUCLEOTIDE SEQUENCE</scope>
    <source>
        <strain evidence="6">NRRL 45417</strain>
    </source>
</reference>
<comment type="caution">
    <text evidence="6">The sequence shown here is derived from an EMBL/GenBank/DDBJ whole genome shotgun (WGS) entry which is preliminary data.</text>
</comment>
<accession>A0A8H4TK31</accession>
<dbReference type="Gene3D" id="3.40.50.1240">
    <property type="entry name" value="Phosphoglycerate mutase-like"/>
    <property type="match status" value="1"/>
</dbReference>
<protein>
    <recommendedName>
        <fullName evidence="2">3-phytase</fullName>
        <ecNumber evidence="2">3.1.3.8</ecNumber>
    </recommendedName>
</protein>
<reference evidence="6" key="1">
    <citation type="journal article" date="2020" name="BMC Genomics">
        <title>Correction to: Identification and distribution of gene clusters required for synthesis of sphingolipid metabolism inhibitors in diverse species of the filamentous fungus Fusarium.</title>
        <authorList>
            <person name="Kim H.S."/>
            <person name="Lohmar J.M."/>
            <person name="Busman M."/>
            <person name="Brown D.W."/>
            <person name="Naumann T.A."/>
            <person name="Divon H.H."/>
            <person name="Lysoe E."/>
            <person name="Uhlig S."/>
            <person name="Proctor R.H."/>
        </authorList>
    </citation>
    <scope>NUCLEOTIDE SEQUENCE</scope>
    <source>
        <strain evidence="6">NRRL 45417</strain>
    </source>
</reference>
<feature type="transmembrane region" description="Helical" evidence="5">
    <location>
        <begin position="471"/>
        <end position="492"/>
    </location>
</feature>
<keyword evidence="5" id="KW-0812">Transmembrane</keyword>
<evidence type="ECO:0000256" key="3">
    <source>
        <dbReference type="ARBA" id="ARBA00022801"/>
    </source>
</evidence>
<evidence type="ECO:0000256" key="4">
    <source>
        <dbReference type="SAM" id="MobiDB-lite"/>
    </source>
</evidence>
<proteinExistence type="inferred from homology"/>
<sequence>MVRLPRDDAPSEANRSDVSDADAERGRLLSGNDDEAEAEDSYADAERLENWHTEHKRRETRRWSYLVMVISTVALITVLAIWVHNKLWGQYSSFFSVPSEIDSSTPDDCEVTVGIALSRHGARYPTAGKTTAYSATIARLQKSVTNYGKGYEWLKDYEYNLGSEDLTDLGQDQMVDSGQAFYERYIGLAEKTDPFIRASGSERVIISSHNFTQGFYASRGESGDDYIDAILVIPEEPGINNTLSHGTCSSFEDNDEVGDNSAQTAWGNKFLPPIRDRLNRNLHKAKLSLQETVYLMDLCPFNIVNTPDGVGQSRFCDLFSIEDWRSYDYYMTLGKYYEYGNGNAMGPTQGVGYVNELVSRLTRKPVEDRTTTNRTLDGNPETFPLDRALYADFSHDNTMVSIFSAMGLYNSTSKLPKHHIVPAIRAHGYSSAWVVPFAARIISSFVTTRLIASQTPWDTQKWDHAKMVSTAGGIVIAIIVLLVAGAVGWVVFTQLRARRLGLPPPSLASYLPWHKDESSYGIQPAPSGIAGWFNDKIRKFKNRNNRSAAGAYEQSGGARGRRGFGPLDPDEAWDSRVGNEADQYGYYEEDVGGRGRDTGYGGGYNMNLAATPGLSGGRGFDEEEDRGRRASRSPASGPGGRNPFDDDAGSSLRGVSPRPIDTGVAKPKNRSGSAESSPTERRSVFRENM</sequence>
<dbReference type="PROSITE" id="PS00778">
    <property type="entry name" value="HIS_ACID_PHOSPHAT_2"/>
    <property type="match status" value="1"/>
</dbReference>
<comment type="similarity">
    <text evidence="1">Belongs to the histidine acid phosphatase family.</text>
</comment>
<name>A0A8H4TK31_9HYPO</name>
<feature type="region of interest" description="Disordered" evidence="4">
    <location>
        <begin position="548"/>
        <end position="576"/>
    </location>
</feature>
<dbReference type="CDD" id="cd07061">
    <property type="entry name" value="HP_HAP_like"/>
    <property type="match status" value="1"/>
</dbReference>
<dbReference type="EC" id="3.1.3.8" evidence="2"/>
<feature type="compositionally biased region" description="Acidic residues" evidence="4">
    <location>
        <begin position="32"/>
        <end position="43"/>
    </location>
</feature>